<comment type="caution">
    <text evidence="1">The sequence shown here is derived from an EMBL/GenBank/DDBJ whole genome shotgun (WGS) entry which is preliminary data.</text>
</comment>
<name>A0A9P5ZFZ3_PLEER</name>
<evidence type="ECO:0000313" key="2">
    <source>
        <dbReference type="Proteomes" id="UP000807025"/>
    </source>
</evidence>
<keyword evidence="2" id="KW-1185">Reference proteome</keyword>
<dbReference type="EMBL" id="MU154960">
    <property type="protein sequence ID" value="KAF9486737.1"/>
    <property type="molecule type" value="Genomic_DNA"/>
</dbReference>
<protein>
    <submittedName>
        <fullName evidence="1">Uncharacterized protein</fullName>
    </submittedName>
</protein>
<evidence type="ECO:0000313" key="1">
    <source>
        <dbReference type="EMBL" id="KAF9486737.1"/>
    </source>
</evidence>
<accession>A0A9P5ZFZ3</accession>
<dbReference type="Proteomes" id="UP000807025">
    <property type="component" value="Unassembled WGS sequence"/>
</dbReference>
<reference evidence="1" key="1">
    <citation type="submission" date="2020-11" db="EMBL/GenBank/DDBJ databases">
        <authorList>
            <consortium name="DOE Joint Genome Institute"/>
            <person name="Ahrendt S."/>
            <person name="Riley R."/>
            <person name="Andreopoulos W."/>
            <person name="Labutti K."/>
            <person name="Pangilinan J."/>
            <person name="Ruiz-Duenas F.J."/>
            <person name="Barrasa J.M."/>
            <person name="Sanchez-Garcia M."/>
            <person name="Camarero S."/>
            <person name="Miyauchi S."/>
            <person name="Serrano A."/>
            <person name="Linde D."/>
            <person name="Babiker R."/>
            <person name="Drula E."/>
            <person name="Ayuso-Fernandez I."/>
            <person name="Pacheco R."/>
            <person name="Padilla G."/>
            <person name="Ferreira P."/>
            <person name="Barriuso J."/>
            <person name="Kellner H."/>
            <person name="Castanera R."/>
            <person name="Alfaro M."/>
            <person name="Ramirez L."/>
            <person name="Pisabarro A.G."/>
            <person name="Kuo A."/>
            <person name="Tritt A."/>
            <person name="Lipzen A."/>
            <person name="He G."/>
            <person name="Yan M."/>
            <person name="Ng V."/>
            <person name="Cullen D."/>
            <person name="Martin F."/>
            <person name="Rosso M.-N."/>
            <person name="Henrissat B."/>
            <person name="Hibbett D."/>
            <person name="Martinez A.T."/>
            <person name="Grigoriev I.V."/>
        </authorList>
    </citation>
    <scope>NUCLEOTIDE SEQUENCE</scope>
    <source>
        <strain evidence="1">ATCC 90797</strain>
    </source>
</reference>
<proteinExistence type="predicted"/>
<sequence length="162" mass="18760">MQPEPESNSELSDLTESEGEANLSVLVQDTDCVAFKKKLGKKYTKLTKAYIMEISWFTKRDTIDLRRVHELPQSKFDIDLQGGRFTRFECDSALRAEYPDFVYEREIFDKGVTVDVILFLQSYLAPALLPIIRKQVQIVDAHRKTLNPMTRSPYYKDECAGR</sequence>
<organism evidence="1 2">
    <name type="scientific">Pleurotus eryngii</name>
    <name type="common">Boletus of the steppes</name>
    <dbReference type="NCBI Taxonomy" id="5323"/>
    <lineage>
        <taxon>Eukaryota</taxon>
        <taxon>Fungi</taxon>
        <taxon>Dikarya</taxon>
        <taxon>Basidiomycota</taxon>
        <taxon>Agaricomycotina</taxon>
        <taxon>Agaricomycetes</taxon>
        <taxon>Agaricomycetidae</taxon>
        <taxon>Agaricales</taxon>
        <taxon>Pleurotineae</taxon>
        <taxon>Pleurotaceae</taxon>
        <taxon>Pleurotus</taxon>
    </lineage>
</organism>
<dbReference type="AlphaFoldDB" id="A0A9P5ZFZ3"/>
<gene>
    <name evidence="1" type="ORF">BDN71DRAFT_1514679</name>
</gene>